<dbReference type="PANTHER" id="PTHR42796:SF4">
    <property type="entry name" value="FUMARYLACETOACETATE HYDROLASE DOMAIN-CONTAINING PROTEIN 2A"/>
    <property type="match status" value="1"/>
</dbReference>
<sequence>MRFTSFETNGQATYGTVTEAGLYRPVPADFQTRYTDLKAAIAAQVLREAAEATLSTGVVLSADQVRLLPVIPNPGKLICVGLNYKSHVAETKRADSDYPSLFLRFNDSLAAQGDAVLRPAFSERFDWEGELAFVIGTGGRHIAKEAAFDHIAGYACFNDVSVRDWQRHTHQFTPGKNFPGTAPFGPVLVTTDEVSDVTTLTLETRVNGQVMQHASLGDLIFDIPTIVAYVSRFTPLSPGDVIATGTPGGVGDRREPPLYMKDGDVVEVEITGLGVLRNTIATDHSAA</sequence>
<dbReference type="PANTHER" id="PTHR42796">
    <property type="entry name" value="FUMARYLACETOACETATE HYDROLASE DOMAIN-CONTAINING PROTEIN 2A-RELATED"/>
    <property type="match status" value="1"/>
</dbReference>
<reference evidence="6" key="1">
    <citation type="journal article" date="2019" name="Int. J. Syst. Evol. Microbiol.">
        <title>The Global Catalogue of Microorganisms (GCM) 10K type strain sequencing project: providing services to taxonomists for standard genome sequencing and annotation.</title>
        <authorList>
            <consortium name="The Broad Institute Genomics Platform"/>
            <consortium name="The Broad Institute Genome Sequencing Center for Infectious Disease"/>
            <person name="Wu L."/>
            <person name="Ma J."/>
        </authorList>
    </citation>
    <scope>NUCLEOTIDE SEQUENCE [LARGE SCALE GENOMIC DNA]</scope>
    <source>
        <strain evidence="6">CCUG 53903</strain>
    </source>
</reference>
<dbReference type="Gene3D" id="3.90.850.10">
    <property type="entry name" value="Fumarylacetoacetase-like, C-terminal domain"/>
    <property type="match status" value="1"/>
</dbReference>
<evidence type="ECO:0000313" key="6">
    <source>
        <dbReference type="Proteomes" id="UP001596457"/>
    </source>
</evidence>
<dbReference type="Proteomes" id="UP001596457">
    <property type="component" value="Unassembled WGS sequence"/>
</dbReference>
<comment type="similarity">
    <text evidence="2">Belongs to the FAH family.</text>
</comment>
<keyword evidence="6" id="KW-1185">Reference proteome</keyword>
<feature type="domain" description="Fumarylacetoacetase-like C-terminal" evidence="4">
    <location>
        <begin position="76"/>
        <end position="280"/>
    </location>
</feature>
<protein>
    <submittedName>
        <fullName evidence="5">Fumarylacetoacetate hydrolase family protein</fullName>
    </submittedName>
</protein>
<proteinExistence type="inferred from homology"/>
<organism evidence="5 6">
    <name type="scientific">Hydrogenophaga defluvii</name>
    <dbReference type="NCBI Taxonomy" id="249410"/>
    <lineage>
        <taxon>Bacteria</taxon>
        <taxon>Pseudomonadati</taxon>
        <taxon>Pseudomonadota</taxon>
        <taxon>Betaproteobacteria</taxon>
        <taxon>Burkholderiales</taxon>
        <taxon>Comamonadaceae</taxon>
        <taxon>Hydrogenophaga</taxon>
    </lineage>
</organism>
<gene>
    <name evidence="5" type="ORF">ACFQU0_11645</name>
</gene>
<evidence type="ECO:0000256" key="3">
    <source>
        <dbReference type="ARBA" id="ARBA00022723"/>
    </source>
</evidence>
<dbReference type="InterPro" id="IPR011234">
    <property type="entry name" value="Fumarylacetoacetase-like_C"/>
</dbReference>
<dbReference type="SUPFAM" id="SSF56529">
    <property type="entry name" value="FAH"/>
    <property type="match status" value="1"/>
</dbReference>
<dbReference type="GO" id="GO:0016787">
    <property type="term" value="F:hydrolase activity"/>
    <property type="evidence" value="ECO:0007669"/>
    <property type="project" value="UniProtKB-KW"/>
</dbReference>
<keyword evidence="3" id="KW-0479">Metal-binding</keyword>
<comment type="cofactor">
    <cofactor evidence="1">
        <name>Mg(2+)</name>
        <dbReference type="ChEBI" id="CHEBI:18420"/>
    </cofactor>
</comment>
<evidence type="ECO:0000313" key="5">
    <source>
        <dbReference type="EMBL" id="MFC7461075.1"/>
    </source>
</evidence>
<comment type="caution">
    <text evidence="5">The sequence shown here is derived from an EMBL/GenBank/DDBJ whole genome shotgun (WGS) entry which is preliminary data.</text>
</comment>
<dbReference type="InterPro" id="IPR036663">
    <property type="entry name" value="Fumarylacetoacetase_C_sf"/>
</dbReference>
<dbReference type="Pfam" id="PF01557">
    <property type="entry name" value="FAA_hydrolase"/>
    <property type="match status" value="1"/>
</dbReference>
<dbReference type="EMBL" id="JBHTBZ010000029">
    <property type="protein sequence ID" value="MFC7461075.1"/>
    <property type="molecule type" value="Genomic_DNA"/>
</dbReference>
<evidence type="ECO:0000259" key="4">
    <source>
        <dbReference type="Pfam" id="PF01557"/>
    </source>
</evidence>
<evidence type="ECO:0000256" key="1">
    <source>
        <dbReference type="ARBA" id="ARBA00001946"/>
    </source>
</evidence>
<name>A0ABW2SD78_9BURK</name>
<dbReference type="RefSeq" id="WP_382200915.1">
    <property type="nucleotide sequence ID" value="NZ_JBHTBZ010000029.1"/>
</dbReference>
<keyword evidence="5" id="KW-0378">Hydrolase</keyword>
<evidence type="ECO:0000256" key="2">
    <source>
        <dbReference type="ARBA" id="ARBA00010211"/>
    </source>
</evidence>
<dbReference type="InterPro" id="IPR051121">
    <property type="entry name" value="FAH"/>
</dbReference>
<accession>A0ABW2SD78</accession>